<dbReference type="Pfam" id="PF01370">
    <property type="entry name" value="Epimerase"/>
    <property type="match status" value="1"/>
</dbReference>
<gene>
    <name evidence="4" type="ORF">PGB27_20795</name>
</gene>
<reference evidence="4 5" key="1">
    <citation type="submission" date="2023-02" db="EMBL/GenBank/DDBJ databases">
        <title>Genome sequencing required for Actinomycetospora new species description.</title>
        <authorList>
            <person name="Saimee Y."/>
            <person name="Duangmal K."/>
        </authorList>
    </citation>
    <scope>NUCLEOTIDE SEQUENCE [LARGE SCALE GENOMIC DNA]</scope>
    <source>
        <strain evidence="4 5">DW7H6</strain>
    </source>
</reference>
<proteinExistence type="inferred from homology"/>
<name>A0ABT5SY37_9PSEU</name>
<feature type="domain" description="NAD-dependent epimerase/dehydratase" evidence="3">
    <location>
        <begin position="40"/>
        <end position="257"/>
    </location>
</feature>
<feature type="region of interest" description="Disordered" evidence="2">
    <location>
        <begin position="1"/>
        <end position="32"/>
    </location>
</feature>
<sequence length="345" mass="37154">MSYPTHDAPDVDVPLPRHHARPRHFPEGSPHRSEWVGRRVLVTGARGFIGRHLTDQLLEAGAEVHTLVRPDSRPPLRAGWTEHLRASRQACNLTDPDDVRHRMAATAPEVVFHLASRVEGTRDADLVGPMLEDNVRSAVNVMAAACALDRPRVVLSGSVEEPREPGEAPSSPYAAAKAAATGYARLFHLQWDLPVTVLRLAMVYGPAQPDSRKLVPHVITSMLAGQVPRLGSGRRIIDWVYIDDVCEALMTAATHPGAPGLVADIGSGTGISIADTVPLLAELIGYDGPLGFGAIDDRRHDRALIADLAEATTALDWSPLTSLESGLARTVHWYRSRAAAAACDG</sequence>
<keyword evidence="5" id="KW-1185">Reference proteome</keyword>
<dbReference type="PANTHER" id="PTHR43000">
    <property type="entry name" value="DTDP-D-GLUCOSE 4,6-DEHYDRATASE-RELATED"/>
    <property type="match status" value="1"/>
</dbReference>
<dbReference type="InterPro" id="IPR036291">
    <property type="entry name" value="NAD(P)-bd_dom_sf"/>
</dbReference>
<dbReference type="Proteomes" id="UP001300763">
    <property type="component" value="Unassembled WGS sequence"/>
</dbReference>
<dbReference type="InterPro" id="IPR001509">
    <property type="entry name" value="Epimerase_deHydtase"/>
</dbReference>
<dbReference type="RefSeq" id="WP_274202306.1">
    <property type="nucleotide sequence ID" value="NZ_JAQZAO010000009.1"/>
</dbReference>
<evidence type="ECO:0000313" key="5">
    <source>
        <dbReference type="Proteomes" id="UP001300763"/>
    </source>
</evidence>
<protein>
    <submittedName>
        <fullName evidence="4">NAD(P)-dependent oxidoreductase</fullName>
    </submittedName>
</protein>
<dbReference type="Gene3D" id="3.40.50.720">
    <property type="entry name" value="NAD(P)-binding Rossmann-like Domain"/>
    <property type="match status" value="1"/>
</dbReference>
<evidence type="ECO:0000256" key="1">
    <source>
        <dbReference type="ARBA" id="ARBA00007637"/>
    </source>
</evidence>
<evidence type="ECO:0000256" key="2">
    <source>
        <dbReference type="SAM" id="MobiDB-lite"/>
    </source>
</evidence>
<organism evidence="4 5">
    <name type="scientific">Actinomycetospora lemnae</name>
    <dbReference type="NCBI Taxonomy" id="3019891"/>
    <lineage>
        <taxon>Bacteria</taxon>
        <taxon>Bacillati</taxon>
        <taxon>Actinomycetota</taxon>
        <taxon>Actinomycetes</taxon>
        <taxon>Pseudonocardiales</taxon>
        <taxon>Pseudonocardiaceae</taxon>
        <taxon>Actinomycetospora</taxon>
    </lineage>
</organism>
<comment type="caution">
    <text evidence="4">The sequence shown here is derived from an EMBL/GenBank/DDBJ whole genome shotgun (WGS) entry which is preliminary data.</text>
</comment>
<evidence type="ECO:0000259" key="3">
    <source>
        <dbReference type="Pfam" id="PF01370"/>
    </source>
</evidence>
<dbReference type="SUPFAM" id="SSF51735">
    <property type="entry name" value="NAD(P)-binding Rossmann-fold domains"/>
    <property type="match status" value="1"/>
</dbReference>
<comment type="similarity">
    <text evidence="1">Belongs to the NAD(P)-dependent epimerase/dehydratase family.</text>
</comment>
<dbReference type="EMBL" id="JAQZAO010000009">
    <property type="protein sequence ID" value="MDD7967785.1"/>
    <property type="molecule type" value="Genomic_DNA"/>
</dbReference>
<accession>A0ABT5SY37</accession>
<evidence type="ECO:0000313" key="4">
    <source>
        <dbReference type="EMBL" id="MDD7967785.1"/>
    </source>
</evidence>